<reference evidence="2" key="1">
    <citation type="journal article" date="2017" name="Nature">
        <title>The sunflower genome provides insights into oil metabolism, flowering and Asterid evolution.</title>
        <authorList>
            <person name="Badouin H."/>
            <person name="Gouzy J."/>
            <person name="Grassa C.J."/>
            <person name="Murat F."/>
            <person name="Staton S.E."/>
            <person name="Cottret L."/>
            <person name="Lelandais-Briere C."/>
            <person name="Owens G.L."/>
            <person name="Carrere S."/>
            <person name="Mayjonade B."/>
            <person name="Legrand L."/>
            <person name="Gill N."/>
            <person name="Kane N.C."/>
            <person name="Bowers J.E."/>
            <person name="Hubner S."/>
            <person name="Bellec A."/>
            <person name="Berard A."/>
            <person name="Berges H."/>
            <person name="Blanchet N."/>
            <person name="Boniface M.C."/>
            <person name="Brunel D."/>
            <person name="Catrice O."/>
            <person name="Chaidir N."/>
            <person name="Claudel C."/>
            <person name="Donnadieu C."/>
            <person name="Faraut T."/>
            <person name="Fievet G."/>
            <person name="Helmstetter N."/>
            <person name="King M."/>
            <person name="Knapp S.J."/>
            <person name="Lai Z."/>
            <person name="Le Paslier M.C."/>
            <person name="Lippi Y."/>
            <person name="Lorenzon L."/>
            <person name="Mandel J.R."/>
            <person name="Marage G."/>
            <person name="Marchand G."/>
            <person name="Marquand E."/>
            <person name="Bret-Mestries E."/>
            <person name="Morien E."/>
            <person name="Nambeesan S."/>
            <person name="Nguyen T."/>
            <person name="Pegot-Espagnet P."/>
            <person name="Pouilly N."/>
            <person name="Raftis F."/>
            <person name="Sallet E."/>
            <person name="Schiex T."/>
            <person name="Thomas J."/>
            <person name="Vandecasteele C."/>
            <person name="Vares D."/>
            <person name="Vear F."/>
            <person name="Vautrin S."/>
            <person name="Crespi M."/>
            <person name="Mangin B."/>
            <person name="Burke J.M."/>
            <person name="Salse J."/>
            <person name="Munos S."/>
            <person name="Vincourt P."/>
            <person name="Rieseberg L.H."/>
            <person name="Langlade N.B."/>
        </authorList>
    </citation>
    <scope>NUCLEOTIDE SEQUENCE [LARGE SCALE GENOMIC DNA]</scope>
    <source>
        <strain evidence="2">cv. SF193</strain>
    </source>
</reference>
<dbReference type="GO" id="GO:0043565">
    <property type="term" value="F:sequence-specific DNA binding"/>
    <property type="evidence" value="ECO:0007669"/>
    <property type="project" value="InterPro"/>
</dbReference>
<dbReference type="PANTHER" id="PTHR36890:SF1">
    <property type="entry name" value="PROTEIN CYCLOPS"/>
    <property type="match status" value="1"/>
</dbReference>
<dbReference type="PANTHER" id="PTHR36890">
    <property type="entry name" value="PROTEIN CYCLOPS"/>
    <property type="match status" value="1"/>
</dbReference>
<sequence length="191" mass="22019">MRLLITSICPKVFNRYTLELRTFLFSYSKGTTYTLLSDIRLIGDVAPENGLVFVNGGSNQQLAFVMHHPYQENPRSKHQLTSAKICVLQFFCSRNPAEKGLQGRNLYLAKAWFNSSQPMARSCSSELRLQELLLYLRCKEVLDQKLKKKKSVSVKLRLSHSVPFEKMIVLDLFADVNHHLNFMARCPLYMV</sequence>
<accession>A0A251UBF3</accession>
<dbReference type="EMBL" id="CM007896">
    <property type="protein sequence ID" value="OTG20383.1"/>
    <property type="molecule type" value="Genomic_DNA"/>
</dbReference>
<dbReference type="GO" id="GO:0036377">
    <property type="term" value="P:arbuscular mycorrhizal association"/>
    <property type="evidence" value="ECO:0007669"/>
    <property type="project" value="InterPro"/>
</dbReference>
<evidence type="ECO:0000313" key="2">
    <source>
        <dbReference type="Proteomes" id="UP000215914"/>
    </source>
</evidence>
<dbReference type="GO" id="GO:0005634">
    <property type="term" value="C:nucleus"/>
    <property type="evidence" value="ECO:0007669"/>
    <property type="project" value="InterPro"/>
</dbReference>
<dbReference type="InParanoid" id="A0A251UBF3"/>
<organism evidence="1 2">
    <name type="scientific">Helianthus annuus</name>
    <name type="common">Common sunflower</name>
    <dbReference type="NCBI Taxonomy" id="4232"/>
    <lineage>
        <taxon>Eukaryota</taxon>
        <taxon>Viridiplantae</taxon>
        <taxon>Streptophyta</taxon>
        <taxon>Embryophyta</taxon>
        <taxon>Tracheophyta</taxon>
        <taxon>Spermatophyta</taxon>
        <taxon>Magnoliopsida</taxon>
        <taxon>eudicotyledons</taxon>
        <taxon>Gunneridae</taxon>
        <taxon>Pentapetalae</taxon>
        <taxon>asterids</taxon>
        <taxon>campanulids</taxon>
        <taxon>Asterales</taxon>
        <taxon>Asteraceae</taxon>
        <taxon>Asteroideae</taxon>
        <taxon>Heliantheae alliance</taxon>
        <taxon>Heliantheae</taxon>
        <taxon>Helianthus</taxon>
    </lineage>
</organism>
<proteinExistence type="predicted"/>
<name>A0A251UBF3_HELAN</name>
<keyword evidence="2" id="KW-1185">Reference proteome</keyword>
<dbReference type="Proteomes" id="UP000215914">
    <property type="component" value="Chromosome 7"/>
</dbReference>
<dbReference type="InterPro" id="IPR040036">
    <property type="entry name" value="CYCLOPS"/>
</dbReference>
<protein>
    <submittedName>
        <fullName evidence="1">Uncharacterized protein</fullName>
    </submittedName>
</protein>
<evidence type="ECO:0000313" key="1">
    <source>
        <dbReference type="EMBL" id="OTG20383.1"/>
    </source>
</evidence>
<gene>
    <name evidence="1" type="ORF">HannXRQ_Chr07g0192461</name>
</gene>
<dbReference type="AlphaFoldDB" id="A0A251UBF3"/>